<dbReference type="InterPro" id="IPR020846">
    <property type="entry name" value="MFS_dom"/>
</dbReference>
<feature type="transmembrane region" description="Helical" evidence="3">
    <location>
        <begin position="445"/>
        <end position="467"/>
    </location>
</feature>
<evidence type="ECO:0000256" key="1">
    <source>
        <dbReference type="ARBA" id="ARBA00004141"/>
    </source>
</evidence>
<dbReference type="InterPro" id="IPR036259">
    <property type="entry name" value="MFS_trans_sf"/>
</dbReference>
<feature type="compositionally biased region" description="Basic and acidic residues" evidence="2">
    <location>
        <begin position="491"/>
        <end position="506"/>
    </location>
</feature>
<comment type="subcellular location">
    <subcellularLocation>
        <location evidence="1">Membrane</location>
        <topology evidence="1">Multi-pass membrane protein</topology>
    </subcellularLocation>
</comment>
<feature type="transmembrane region" description="Helical" evidence="3">
    <location>
        <begin position="195"/>
        <end position="214"/>
    </location>
</feature>
<sequence length="529" mass="58219">MAAVGSSIAWFWKEFGLASLHDTGRDAYLIIVARSLRMLAYGTNALILALFFAELGFSDQRIGVFMTLTLLGDVFLGTFLTLIADRFGRRRILFGGSILMVFTGVIFATFESFWALLLAAVIGVVSATGGDFGPFRSIEESMLSQLTTPQTRADVLAWYVTISAWGSSIGSELGGRIIEQLQHRDGWTLKDAYHAIFWMYAVMGGVNIVCVLLLTKNCEADTIGEKYTPVAHDESSDTSSFVLADNNPDRGSADEPSPPLEATTRPSTRFQAIRAWVAKWMGDISKPTLSVVWKLWVLLAIDSLADGMVPYTLTNYYMDIKFHPSKSTLGDVTSISYFLTAIGGIFAGPMAKKIGLVNTMVFTHIPSSAAVLLFPLPNLLWLTVILLFVRSGLNNMDQAPRSALIAAIVKPSERTAVMGITALFRTLAATCGPMVTGFLADSDRFWVAFVAGGAFRLTYDVGLWVLFTNVKLHQHEPIKADADEQVAVADEFRRGDEESLASRRSSDDEDDDYEQHDDDDDDDDVRRQK</sequence>
<feature type="transmembrane region" description="Helical" evidence="3">
    <location>
        <begin position="38"/>
        <end position="57"/>
    </location>
</feature>
<evidence type="ECO:0000313" key="5">
    <source>
        <dbReference type="EMBL" id="KAF2211137.1"/>
    </source>
</evidence>
<feature type="region of interest" description="Disordered" evidence="2">
    <location>
        <begin position="229"/>
        <end position="265"/>
    </location>
</feature>
<dbReference type="SUPFAM" id="SSF103473">
    <property type="entry name" value="MFS general substrate transporter"/>
    <property type="match status" value="1"/>
</dbReference>
<evidence type="ECO:0000259" key="4">
    <source>
        <dbReference type="PROSITE" id="PS50850"/>
    </source>
</evidence>
<protein>
    <recommendedName>
        <fullName evidence="4">Major facilitator superfamily (MFS) profile domain-containing protein</fullName>
    </recommendedName>
</protein>
<feature type="compositionally biased region" description="Acidic residues" evidence="2">
    <location>
        <begin position="507"/>
        <end position="523"/>
    </location>
</feature>
<feature type="transmembrane region" description="Helical" evidence="3">
    <location>
        <begin position="116"/>
        <end position="135"/>
    </location>
</feature>
<feature type="transmembrane region" description="Helical" evidence="3">
    <location>
        <begin position="328"/>
        <end position="348"/>
    </location>
</feature>
<evidence type="ECO:0000256" key="3">
    <source>
        <dbReference type="SAM" id="Phobius"/>
    </source>
</evidence>
<gene>
    <name evidence="5" type="ORF">CERZMDRAFT_68983</name>
</gene>
<dbReference type="GO" id="GO:0000329">
    <property type="term" value="C:fungal-type vacuole membrane"/>
    <property type="evidence" value="ECO:0007669"/>
    <property type="project" value="TreeGrafter"/>
</dbReference>
<proteinExistence type="predicted"/>
<dbReference type="Pfam" id="PF07690">
    <property type="entry name" value="MFS_1"/>
    <property type="match status" value="2"/>
</dbReference>
<accession>A0A6A6FCK6</accession>
<feature type="transmembrane region" description="Helical" evidence="3">
    <location>
        <begin position="156"/>
        <end position="175"/>
    </location>
</feature>
<dbReference type="Proteomes" id="UP000799539">
    <property type="component" value="Unassembled WGS sequence"/>
</dbReference>
<dbReference type="PANTHER" id="PTHR23520">
    <property type="entry name" value="TRANSPORTER, PUTATIVE (AFU_ORTHOLOGUE AFUA_3G04000)-RELATED"/>
    <property type="match status" value="1"/>
</dbReference>
<feature type="domain" description="Major facilitator superfamily (MFS) profile" evidence="4">
    <location>
        <begin position="26"/>
        <end position="471"/>
    </location>
</feature>
<name>A0A6A6FCK6_9PEZI</name>
<organism evidence="5 6">
    <name type="scientific">Cercospora zeae-maydis SCOH1-5</name>
    <dbReference type="NCBI Taxonomy" id="717836"/>
    <lineage>
        <taxon>Eukaryota</taxon>
        <taxon>Fungi</taxon>
        <taxon>Dikarya</taxon>
        <taxon>Ascomycota</taxon>
        <taxon>Pezizomycotina</taxon>
        <taxon>Dothideomycetes</taxon>
        <taxon>Dothideomycetidae</taxon>
        <taxon>Mycosphaerellales</taxon>
        <taxon>Mycosphaerellaceae</taxon>
        <taxon>Cercospora</taxon>
    </lineage>
</organism>
<dbReference type="Gene3D" id="1.20.1250.20">
    <property type="entry name" value="MFS general substrate transporter like domains"/>
    <property type="match status" value="2"/>
</dbReference>
<dbReference type="OrthoDB" id="10027823at2759"/>
<feature type="region of interest" description="Disordered" evidence="2">
    <location>
        <begin position="491"/>
        <end position="529"/>
    </location>
</feature>
<keyword evidence="6" id="KW-1185">Reference proteome</keyword>
<dbReference type="InterPro" id="IPR011701">
    <property type="entry name" value="MFS"/>
</dbReference>
<keyword evidence="3" id="KW-0472">Membrane</keyword>
<keyword evidence="3" id="KW-1133">Transmembrane helix</keyword>
<reference evidence="5" key="1">
    <citation type="journal article" date="2020" name="Stud. Mycol.">
        <title>101 Dothideomycetes genomes: a test case for predicting lifestyles and emergence of pathogens.</title>
        <authorList>
            <person name="Haridas S."/>
            <person name="Albert R."/>
            <person name="Binder M."/>
            <person name="Bloem J."/>
            <person name="Labutti K."/>
            <person name="Salamov A."/>
            <person name="Andreopoulos B."/>
            <person name="Baker S."/>
            <person name="Barry K."/>
            <person name="Bills G."/>
            <person name="Bluhm B."/>
            <person name="Cannon C."/>
            <person name="Castanera R."/>
            <person name="Culley D."/>
            <person name="Daum C."/>
            <person name="Ezra D."/>
            <person name="Gonzalez J."/>
            <person name="Henrissat B."/>
            <person name="Kuo A."/>
            <person name="Liang C."/>
            <person name="Lipzen A."/>
            <person name="Lutzoni F."/>
            <person name="Magnuson J."/>
            <person name="Mondo S."/>
            <person name="Nolan M."/>
            <person name="Ohm R."/>
            <person name="Pangilinan J."/>
            <person name="Park H.-J."/>
            <person name="Ramirez L."/>
            <person name="Alfaro M."/>
            <person name="Sun H."/>
            <person name="Tritt A."/>
            <person name="Yoshinaga Y."/>
            <person name="Zwiers L.-H."/>
            <person name="Turgeon B."/>
            <person name="Goodwin S."/>
            <person name="Spatafora J."/>
            <person name="Crous P."/>
            <person name="Grigoriev I."/>
        </authorList>
    </citation>
    <scope>NUCLEOTIDE SEQUENCE</scope>
    <source>
        <strain evidence="5">SCOH1-5</strain>
    </source>
</reference>
<dbReference type="PANTHER" id="PTHR23520:SF5">
    <property type="entry name" value="TRANSPORTER, PUTATIVE (AFU_ORTHOLOGUE AFUA_3G04000)-RELATED"/>
    <property type="match status" value="1"/>
</dbReference>
<dbReference type="EMBL" id="ML992678">
    <property type="protein sequence ID" value="KAF2211137.1"/>
    <property type="molecule type" value="Genomic_DNA"/>
</dbReference>
<dbReference type="GO" id="GO:0022857">
    <property type="term" value="F:transmembrane transporter activity"/>
    <property type="evidence" value="ECO:0007669"/>
    <property type="project" value="InterPro"/>
</dbReference>
<dbReference type="PROSITE" id="PS50850">
    <property type="entry name" value="MFS"/>
    <property type="match status" value="1"/>
</dbReference>
<dbReference type="AlphaFoldDB" id="A0A6A6FCK6"/>
<feature type="transmembrane region" description="Helical" evidence="3">
    <location>
        <begin position="63"/>
        <end position="84"/>
    </location>
</feature>
<evidence type="ECO:0000256" key="2">
    <source>
        <dbReference type="SAM" id="MobiDB-lite"/>
    </source>
</evidence>
<feature type="transmembrane region" description="Helical" evidence="3">
    <location>
        <begin position="368"/>
        <end position="389"/>
    </location>
</feature>
<feature type="transmembrane region" description="Helical" evidence="3">
    <location>
        <begin position="91"/>
        <end position="110"/>
    </location>
</feature>
<evidence type="ECO:0000313" key="6">
    <source>
        <dbReference type="Proteomes" id="UP000799539"/>
    </source>
</evidence>
<keyword evidence="3" id="KW-0812">Transmembrane</keyword>